<sequence length="313" mass="36615">MAIPAYIRFWLQLVPVIPSLIVTVVVLCYFLKHKALRTALHNHVIILLLFVGLIEELTGVVWNIYFYRNGIAPVSTTVFCCTWAFMDSITIVSNYILMTWASIERHVLVFHSDWLATRMKRFIFHYIPLMMCILYPVIFYFIMIYIVPCDIPLKFTTKQCGCYSCVTRIPQISLYDSIAHCILPAFTIVIFSAALFVRVLCQKYRIHQRIDWRNYKKMAYQLLPISFLYTVLVLPPMIMYAAYSGGLPRTVAAEYYSDAIFFVHWVIFFTPFACVISLPELSIKCRNAIQFWHRRHTVVPIKLLTVNRPNVHQ</sequence>
<evidence type="ECO:0000313" key="2">
    <source>
        <dbReference type="EMBL" id="CAF1350793.1"/>
    </source>
</evidence>
<feature type="transmembrane region" description="Helical" evidence="1">
    <location>
        <begin position="122"/>
        <end position="147"/>
    </location>
</feature>
<feature type="transmembrane region" description="Helical" evidence="1">
    <location>
        <begin position="43"/>
        <end position="65"/>
    </location>
</feature>
<accession>A0A815HEM0</accession>
<feature type="transmembrane region" description="Helical" evidence="1">
    <location>
        <begin position="6"/>
        <end position="31"/>
    </location>
</feature>
<dbReference type="AlphaFoldDB" id="A0A815HEM0"/>
<dbReference type="Gene3D" id="1.20.1070.10">
    <property type="entry name" value="Rhodopsin 7-helix transmembrane proteins"/>
    <property type="match status" value="1"/>
</dbReference>
<comment type="caution">
    <text evidence="2">The sequence shown here is derived from an EMBL/GenBank/DDBJ whole genome shotgun (WGS) entry which is preliminary data.</text>
</comment>
<evidence type="ECO:0000256" key="1">
    <source>
        <dbReference type="SAM" id="Phobius"/>
    </source>
</evidence>
<dbReference type="EMBL" id="CAJNOJ010000315">
    <property type="protein sequence ID" value="CAF1393221.1"/>
    <property type="molecule type" value="Genomic_DNA"/>
</dbReference>
<organism evidence="2 4">
    <name type="scientific">Adineta ricciae</name>
    <name type="common">Rotifer</name>
    <dbReference type="NCBI Taxonomy" id="249248"/>
    <lineage>
        <taxon>Eukaryota</taxon>
        <taxon>Metazoa</taxon>
        <taxon>Spiralia</taxon>
        <taxon>Gnathifera</taxon>
        <taxon>Rotifera</taxon>
        <taxon>Eurotatoria</taxon>
        <taxon>Bdelloidea</taxon>
        <taxon>Adinetida</taxon>
        <taxon>Adinetidae</taxon>
        <taxon>Adineta</taxon>
    </lineage>
</organism>
<feature type="transmembrane region" description="Helical" evidence="1">
    <location>
        <begin position="177"/>
        <end position="201"/>
    </location>
</feature>
<proteinExistence type="predicted"/>
<feature type="transmembrane region" description="Helical" evidence="1">
    <location>
        <begin position="71"/>
        <end position="101"/>
    </location>
</feature>
<dbReference type="Proteomes" id="UP000663828">
    <property type="component" value="Unassembled WGS sequence"/>
</dbReference>
<dbReference type="SUPFAM" id="SSF81321">
    <property type="entry name" value="Family A G protein-coupled receptor-like"/>
    <property type="match status" value="1"/>
</dbReference>
<evidence type="ECO:0000313" key="3">
    <source>
        <dbReference type="EMBL" id="CAF1393221.1"/>
    </source>
</evidence>
<protein>
    <submittedName>
        <fullName evidence="2">Uncharacterized protein</fullName>
    </submittedName>
</protein>
<keyword evidence="4" id="KW-1185">Reference proteome</keyword>
<reference evidence="2" key="1">
    <citation type="submission" date="2021-02" db="EMBL/GenBank/DDBJ databases">
        <authorList>
            <person name="Nowell W R."/>
        </authorList>
    </citation>
    <scope>NUCLEOTIDE SEQUENCE</scope>
</reference>
<keyword evidence="1" id="KW-1133">Transmembrane helix</keyword>
<feature type="transmembrane region" description="Helical" evidence="1">
    <location>
        <begin position="255"/>
        <end position="278"/>
    </location>
</feature>
<dbReference type="EMBL" id="CAJNOR010002870">
    <property type="protein sequence ID" value="CAF1350793.1"/>
    <property type="molecule type" value="Genomic_DNA"/>
</dbReference>
<evidence type="ECO:0000313" key="4">
    <source>
        <dbReference type="Proteomes" id="UP000663828"/>
    </source>
</evidence>
<gene>
    <name evidence="3" type="ORF">EDS130_LOCUS35587</name>
    <name evidence="2" type="ORF">XAT740_LOCUS31470</name>
</gene>
<name>A0A815HEM0_ADIRI</name>
<dbReference type="Proteomes" id="UP000663852">
    <property type="component" value="Unassembled WGS sequence"/>
</dbReference>
<keyword evidence="1" id="KW-0812">Transmembrane</keyword>
<feature type="transmembrane region" description="Helical" evidence="1">
    <location>
        <begin position="222"/>
        <end position="243"/>
    </location>
</feature>
<dbReference type="OrthoDB" id="10019277at2759"/>
<keyword evidence="1" id="KW-0472">Membrane</keyword>